<protein>
    <recommendedName>
        <fullName evidence="3">WAP domain-containing protein</fullName>
    </recommendedName>
</protein>
<feature type="chain" id="PRO_5034334857" description="WAP domain-containing protein" evidence="2">
    <location>
        <begin position="22"/>
        <end position="86"/>
    </location>
</feature>
<dbReference type="InterPro" id="IPR008197">
    <property type="entry name" value="WAP_dom"/>
</dbReference>
<feature type="domain" description="WAP" evidence="3">
    <location>
        <begin position="33"/>
        <end position="80"/>
    </location>
</feature>
<keyword evidence="5" id="KW-1185">Reference proteome</keyword>
<dbReference type="Ensembl" id="ENSCABT00000000587.1">
    <property type="protein sequence ID" value="ENSCABP00000000532.1"/>
    <property type="gene ID" value="ENSCABG00000000484.1"/>
</dbReference>
<dbReference type="GO" id="GO:0030414">
    <property type="term" value="F:peptidase inhibitor activity"/>
    <property type="evidence" value="ECO:0007669"/>
    <property type="project" value="InterPro"/>
</dbReference>
<dbReference type="OMA" id="DNVRCIR"/>
<dbReference type="InterPro" id="IPR036645">
    <property type="entry name" value="Elafin-like_sf"/>
</dbReference>
<organism evidence="4 5">
    <name type="scientific">Chelonoidis abingdonii</name>
    <name type="common">Abingdon island giant tortoise</name>
    <name type="synonym">Testudo abingdonii</name>
    <dbReference type="NCBI Taxonomy" id="106734"/>
    <lineage>
        <taxon>Eukaryota</taxon>
        <taxon>Metazoa</taxon>
        <taxon>Chordata</taxon>
        <taxon>Craniata</taxon>
        <taxon>Vertebrata</taxon>
        <taxon>Euteleostomi</taxon>
        <taxon>Archelosauria</taxon>
        <taxon>Testudinata</taxon>
        <taxon>Testudines</taxon>
        <taxon>Cryptodira</taxon>
        <taxon>Durocryptodira</taxon>
        <taxon>Testudinoidea</taxon>
        <taxon>Testudinidae</taxon>
        <taxon>Chelonoidis</taxon>
    </lineage>
</organism>
<dbReference type="PRINTS" id="PR00003">
    <property type="entry name" value="4DISULPHCORE"/>
</dbReference>
<evidence type="ECO:0000313" key="5">
    <source>
        <dbReference type="Proteomes" id="UP000694404"/>
    </source>
</evidence>
<dbReference type="CDD" id="cd00199">
    <property type="entry name" value="WAP"/>
    <property type="match status" value="1"/>
</dbReference>
<name>A0A8C0FXV7_CHEAB</name>
<evidence type="ECO:0000259" key="3">
    <source>
        <dbReference type="PROSITE" id="PS51390"/>
    </source>
</evidence>
<evidence type="ECO:0000313" key="4">
    <source>
        <dbReference type="Ensembl" id="ENSCABP00000000532.1"/>
    </source>
</evidence>
<dbReference type="PANTHER" id="PTHR47769">
    <property type="entry name" value="WAP FOUR-DISULFIDE CORE DOMAIN PROTEIN 8"/>
    <property type="match status" value="1"/>
</dbReference>
<dbReference type="Pfam" id="PF00095">
    <property type="entry name" value="WAP"/>
    <property type="match status" value="1"/>
</dbReference>
<dbReference type="SMART" id="SM00217">
    <property type="entry name" value="WAP"/>
    <property type="match status" value="1"/>
</dbReference>
<keyword evidence="2" id="KW-0732">Signal</keyword>
<proteinExistence type="predicted"/>
<dbReference type="Proteomes" id="UP000694404">
    <property type="component" value="Unplaced"/>
</dbReference>
<dbReference type="FunFam" id="4.10.75.10:FF:000001">
    <property type="entry name" value="Anosmin 1"/>
    <property type="match status" value="1"/>
</dbReference>
<feature type="signal peptide" evidence="2">
    <location>
        <begin position="1"/>
        <end position="21"/>
    </location>
</feature>
<accession>A0A8C0FXV7</accession>
<dbReference type="PANTHER" id="PTHR47769:SF1">
    <property type="entry name" value="WAP FOUR-DISULFIDE CORE DOMAIN PROTEIN 8"/>
    <property type="match status" value="1"/>
</dbReference>
<dbReference type="PROSITE" id="PS51390">
    <property type="entry name" value="WAP"/>
    <property type="match status" value="1"/>
</dbReference>
<evidence type="ECO:0000256" key="2">
    <source>
        <dbReference type="SAM" id="SignalP"/>
    </source>
</evidence>
<dbReference type="GeneTree" id="ENSGT01140000283560"/>
<reference evidence="4" key="1">
    <citation type="submission" date="2025-08" db="UniProtKB">
        <authorList>
            <consortium name="Ensembl"/>
        </authorList>
    </citation>
    <scope>IDENTIFICATION</scope>
</reference>
<sequence length="86" mass="9711">MQSVGVLLLVGLLTLWTELLAVSGLFTLWHFSVTEKPGTCPPDYIRCIRAEPNECTMDDECRGNLKCCHFACAMRCVRPVRSTRYS</sequence>
<reference evidence="4" key="2">
    <citation type="submission" date="2025-09" db="UniProtKB">
        <authorList>
            <consortium name="Ensembl"/>
        </authorList>
    </citation>
    <scope>IDENTIFICATION</scope>
</reference>
<evidence type="ECO:0000256" key="1">
    <source>
        <dbReference type="ARBA" id="ARBA00023157"/>
    </source>
</evidence>
<keyword evidence="1" id="KW-1015">Disulfide bond</keyword>
<dbReference type="Gene3D" id="4.10.75.10">
    <property type="entry name" value="Elafin-like"/>
    <property type="match status" value="1"/>
</dbReference>
<dbReference type="GO" id="GO:0005576">
    <property type="term" value="C:extracellular region"/>
    <property type="evidence" value="ECO:0007669"/>
    <property type="project" value="InterPro"/>
</dbReference>
<dbReference type="SUPFAM" id="SSF57256">
    <property type="entry name" value="Elafin-like"/>
    <property type="match status" value="1"/>
</dbReference>
<dbReference type="AlphaFoldDB" id="A0A8C0FXV7"/>